<keyword evidence="2" id="KW-1185">Reference proteome</keyword>
<gene>
    <name evidence="1" type="ORF">CLOSTMETH_03139</name>
</gene>
<evidence type="ECO:0000313" key="2">
    <source>
        <dbReference type="Proteomes" id="UP000003340"/>
    </source>
</evidence>
<dbReference type="STRING" id="537013.CLOSTMETH_03139"/>
<dbReference type="NCBIfam" id="TIGR01509">
    <property type="entry name" value="HAD-SF-IA-v3"/>
    <property type="match status" value="1"/>
</dbReference>
<dbReference type="Gene3D" id="3.40.50.1000">
    <property type="entry name" value="HAD superfamily/HAD-like"/>
    <property type="match status" value="1"/>
</dbReference>
<dbReference type="InterPro" id="IPR036412">
    <property type="entry name" value="HAD-like_sf"/>
</dbReference>
<dbReference type="SFLD" id="SFLDS00003">
    <property type="entry name" value="Haloacid_Dehalogenase"/>
    <property type="match status" value="1"/>
</dbReference>
<dbReference type="SUPFAM" id="SSF56784">
    <property type="entry name" value="HAD-like"/>
    <property type="match status" value="1"/>
</dbReference>
<proteinExistence type="predicted"/>
<protein>
    <submittedName>
        <fullName evidence="1">HAD hydrolase, TIGR02254 family</fullName>
    </submittedName>
</protein>
<dbReference type="PANTHER" id="PTHR47478:SF1">
    <property type="entry name" value="PYRIMIDINE 5'-NUCLEOTIDASE YJJG"/>
    <property type="match status" value="1"/>
</dbReference>
<dbReference type="EMBL" id="ACEC01000113">
    <property type="protein sequence ID" value="EEG29247.1"/>
    <property type="molecule type" value="Genomic_DNA"/>
</dbReference>
<comment type="caution">
    <text evidence="1">The sequence shown here is derived from an EMBL/GenBank/DDBJ whole genome shotgun (WGS) entry which is preliminary data.</text>
</comment>
<dbReference type="InterPro" id="IPR023198">
    <property type="entry name" value="PGP-like_dom2"/>
</dbReference>
<dbReference type="InterPro" id="IPR011951">
    <property type="entry name" value="HAD-SF_hydro_IA_YjjG/PynA"/>
</dbReference>
<dbReference type="NCBIfam" id="TIGR01549">
    <property type="entry name" value="HAD-SF-IA-v1"/>
    <property type="match status" value="1"/>
</dbReference>
<dbReference type="InterPro" id="IPR023214">
    <property type="entry name" value="HAD_sf"/>
</dbReference>
<reference evidence="1 2" key="2">
    <citation type="submission" date="2009-02" db="EMBL/GenBank/DDBJ databases">
        <title>Draft genome sequence of Clostridium methylpentosum (DSM 5476).</title>
        <authorList>
            <person name="Sudarsanam P."/>
            <person name="Ley R."/>
            <person name="Guruge J."/>
            <person name="Turnbaugh P.J."/>
            <person name="Mahowald M."/>
            <person name="Liep D."/>
            <person name="Gordon J."/>
        </authorList>
    </citation>
    <scope>NUCLEOTIDE SEQUENCE [LARGE SCALE GENOMIC DNA]</scope>
    <source>
        <strain evidence="1 2">DSM 5476</strain>
    </source>
</reference>
<reference evidence="1 2" key="1">
    <citation type="submission" date="2009-01" db="EMBL/GenBank/DDBJ databases">
        <authorList>
            <person name="Fulton L."/>
            <person name="Clifton S."/>
            <person name="Fulton B."/>
            <person name="Xu J."/>
            <person name="Minx P."/>
            <person name="Pepin K.H."/>
            <person name="Johnson M."/>
            <person name="Bhonagiri V."/>
            <person name="Nash W.E."/>
            <person name="Mardis E.R."/>
            <person name="Wilson R.K."/>
        </authorList>
    </citation>
    <scope>NUCLEOTIDE SEQUENCE [LARGE SCALE GENOMIC DNA]</scope>
    <source>
        <strain evidence="1 2">DSM 5476</strain>
    </source>
</reference>
<accession>C0EGZ4</accession>
<dbReference type="InterPro" id="IPR041492">
    <property type="entry name" value="HAD_2"/>
</dbReference>
<dbReference type="InterPro" id="IPR052550">
    <property type="entry name" value="Pyrimidine_5'-ntase_YjjG"/>
</dbReference>
<dbReference type="Gene3D" id="1.10.150.240">
    <property type="entry name" value="Putative phosphatase, domain 2"/>
    <property type="match status" value="1"/>
</dbReference>
<keyword evidence="1" id="KW-0378">Hydrolase</keyword>
<dbReference type="eggNOG" id="COG1011">
    <property type="taxonomic scope" value="Bacteria"/>
</dbReference>
<dbReference type="SFLD" id="SFLDG01129">
    <property type="entry name" value="C1.5:_HAD__Beta-PGM__Phosphata"/>
    <property type="match status" value="1"/>
</dbReference>
<name>C0EGZ4_9FIRM</name>
<dbReference type="PANTHER" id="PTHR47478">
    <property type="match status" value="1"/>
</dbReference>
<dbReference type="Proteomes" id="UP000003340">
    <property type="component" value="Unassembled WGS sequence"/>
</dbReference>
<organism evidence="1 2">
    <name type="scientific">[Clostridium] methylpentosum DSM 5476</name>
    <dbReference type="NCBI Taxonomy" id="537013"/>
    <lineage>
        <taxon>Bacteria</taxon>
        <taxon>Bacillati</taxon>
        <taxon>Bacillota</taxon>
        <taxon>Clostridia</taxon>
        <taxon>Eubacteriales</taxon>
        <taxon>Oscillospiraceae</taxon>
        <taxon>Oscillospiraceae incertae sedis</taxon>
    </lineage>
</organism>
<dbReference type="Pfam" id="PF13419">
    <property type="entry name" value="HAD_2"/>
    <property type="match status" value="1"/>
</dbReference>
<sequence>MIDCFILFDADRTLFDFDRSEEEAFAETAERYGLDGMALYPRYQAINDRLWQLHEQGKIQKDVLRLQRYEELFEEQQLNIDPVCFNRDYTEILSTKSILLKSSLEVCQELSESYPLLLATNGTACVQQKRFARSPICRYFRKIYISEQVGYTKPDPRFFERIFSEQGIKEPARALMVGDSLRADIAGANAVGMRSCWFNPDRLENSSGVQPDFTIFRLNQLLEDTQAYFA</sequence>
<dbReference type="NCBIfam" id="TIGR02254">
    <property type="entry name" value="YjjG_YfnB"/>
    <property type="match status" value="1"/>
</dbReference>
<dbReference type="HOGENOM" id="CLU_045011_8_1_9"/>
<dbReference type="InterPro" id="IPR006439">
    <property type="entry name" value="HAD-SF_hydro_IA"/>
</dbReference>
<dbReference type="GO" id="GO:0008253">
    <property type="term" value="F:5'-nucleotidase activity"/>
    <property type="evidence" value="ECO:0007669"/>
    <property type="project" value="InterPro"/>
</dbReference>
<dbReference type="AlphaFoldDB" id="C0EGZ4"/>
<evidence type="ECO:0000313" key="1">
    <source>
        <dbReference type="EMBL" id="EEG29247.1"/>
    </source>
</evidence>